<evidence type="ECO:0000259" key="2">
    <source>
        <dbReference type="Pfam" id="PF07995"/>
    </source>
</evidence>
<evidence type="ECO:0000256" key="1">
    <source>
        <dbReference type="SAM" id="SignalP"/>
    </source>
</evidence>
<evidence type="ECO:0000313" key="3">
    <source>
        <dbReference type="EMBL" id="GAA5482810.1"/>
    </source>
</evidence>
<dbReference type="RefSeq" id="WP_353566939.1">
    <property type="nucleotide sequence ID" value="NZ_BAABRI010000010.1"/>
</dbReference>
<feature type="signal peptide" evidence="1">
    <location>
        <begin position="1"/>
        <end position="16"/>
    </location>
</feature>
<keyword evidence="1" id="KW-0732">Signal</keyword>
<dbReference type="InterPro" id="IPR012938">
    <property type="entry name" value="Glc/Sorbosone_DH"/>
</dbReference>
<dbReference type="InterPro" id="IPR011041">
    <property type="entry name" value="Quinoprot_gluc/sorb_DH_b-prop"/>
</dbReference>
<accession>A0ABP9UML3</accession>
<dbReference type="Pfam" id="PF07995">
    <property type="entry name" value="GSDH"/>
    <property type="match status" value="1"/>
</dbReference>
<feature type="chain" id="PRO_5045275248" evidence="1">
    <location>
        <begin position="17"/>
        <end position="382"/>
    </location>
</feature>
<comment type="caution">
    <text evidence="3">The sequence shown here is derived from an EMBL/GenBank/DDBJ whole genome shotgun (WGS) entry which is preliminary data.</text>
</comment>
<dbReference type="SUPFAM" id="SSF50952">
    <property type="entry name" value="Soluble quinoprotein glucose dehydrogenase"/>
    <property type="match status" value="1"/>
</dbReference>
<feature type="domain" description="Glucose/Sorbosone dehydrogenase" evidence="2">
    <location>
        <begin position="38"/>
        <end position="370"/>
    </location>
</feature>
<evidence type="ECO:0000313" key="4">
    <source>
        <dbReference type="Proteomes" id="UP001476282"/>
    </source>
</evidence>
<sequence length="382" mass="42345">MRCLVPALLLAAPLFAEPTTVTFASGFDRPVWVGAPPQDREHLWVVEQAGKIWKLDAKTGKRADEPFLDIVSRVSRAGNEEGLLGLAFPPDFAESGRFYINYTNKDHVSHIERGFAVGPDFEKADDSKAEKLFEYKQPWQNHNGGWLAFGPDGYLYVGTGDGGAGNDPHGNGQKLDTLLGKLLRADVSPDHGIEIPDDNPFVGQEGAQELIWAYGLRNPWRCSFDRKTGDLWIGDVGQNKWEEIDFVPKGEGAGANFGWRLREGTHRTPDVGGNKPKEHYIEPVYDYDHGSGPKDGLSVTGGYVYRGKIKGIQGRYIFADYQNRRLWSFVLKGGKVTDFQDHTDSWKPEGGQIGLVSSFGEDPDGELYLTCLEGTVLKVVDQ</sequence>
<dbReference type="Proteomes" id="UP001476282">
    <property type="component" value="Unassembled WGS sequence"/>
</dbReference>
<protein>
    <submittedName>
        <fullName evidence="3">Aldose sugar dehydrogenase YliI</fullName>
    </submittedName>
</protein>
<dbReference type="PANTHER" id="PTHR19328:SF75">
    <property type="entry name" value="ALDOSE SUGAR DEHYDROGENASE YLII"/>
    <property type="match status" value="1"/>
</dbReference>
<reference evidence="3 4" key="1">
    <citation type="submission" date="2024-02" db="EMBL/GenBank/DDBJ databases">
        <title>Haloferula sargassicola NBRC 104335.</title>
        <authorList>
            <person name="Ichikawa N."/>
            <person name="Katano-Makiyama Y."/>
            <person name="Hidaka K."/>
        </authorList>
    </citation>
    <scope>NUCLEOTIDE SEQUENCE [LARGE SCALE GENOMIC DNA]</scope>
    <source>
        <strain evidence="3 4">NBRC 104335</strain>
    </source>
</reference>
<proteinExistence type="predicted"/>
<name>A0ABP9UML3_9BACT</name>
<dbReference type="InterPro" id="IPR011042">
    <property type="entry name" value="6-blade_b-propeller_TolB-like"/>
</dbReference>
<gene>
    <name evidence="3" type="primary">yliI</name>
    <name evidence="3" type="ORF">Hsar01_02034</name>
</gene>
<dbReference type="PANTHER" id="PTHR19328">
    <property type="entry name" value="HEDGEHOG-INTERACTING PROTEIN"/>
    <property type="match status" value="1"/>
</dbReference>
<dbReference type="EMBL" id="BAABRI010000010">
    <property type="protein sequence ID" value="GAA5482810.1"/>
    <property type="molecule type" value="Genomic_DNA"/>
</dbReference>
<organism evidence="3 4">
    <name type="scientific">Haloferula sargassicola</name>
    <dbReference type="NCBI Taxonomy" id="490096"/>
    <lineage>
        <taxon>Bacteria</taxon>
        <taxon>Pseudomonadati</taxon>
        <taxon>Verrucomicrobiota</taxon>
        <taxon>Verrucomicrobiia</taxon>
        <taxon>Verrucomicrobiales</taxon>
        <taxon>Verrucomicrobiaceae</taxon>
        <taxon>Haloferula</taxon>
    </lineage>
</organism>
<dbReference type="Gene3D" id="2.120.10.30">
    <property type="entry name" value="TolB, C-terminal domain"/>
    <property type="match status" value="1"/>
</dbReference>
<keyword evidence="4" id="KW-1185">Reference proteome</keyword>